<accession>A0A6B0RG13</accession>
<feature type="signal peptide" evidence="2">
    <location>
        <begin position="1"/>
        <end position="26"/>
    </location>
</feature>
<evidence type="ECO:0000256" key="1">
    <source>
        <dbReference type="SAM" id="MobiDB-lite"/>
    </source>
</evidence>
<gene>
    <name evidence="3" type="ORF">E5288_WYG007840</name>
</gene>
<dbReference type="Proteomes" id="UP000322234">
    <property type="component" value="Unassembled WGS sequence"/>
</dbReference>
<comment type="caution">
    <text evidence="3">The sequence shown here is derived from an EMBL/GenBank/DDBJ whole genome shotgun (WGS) entry which is preliminary data.</text>
</comment>
<organism evidence="3 4">
    <name type="scientific">Bos mutus</name>
    <name type="common">wild yak</name>
    <dbReference type="NCBI Taxonomy" id="72004"/>
    <lineage>
        <taxon>Eukaryota</taxon>
        <taxon>Metazoa</taxon>
        <taxon>Chordata</taxon>
        <taxon>Craniata</taxon>
        <taxon>Vertebrata</taxon>
        <taxon>Euteleostomi</taxon>
        <taxon>Mammalia</taxon>
        <taxon>Eutheria</taxon>
        <taxon>Laurasiatheria</taxon>
        <taxon>Artiodactyla</taxon>
        <taxon>Ruminantia</taxon>
        <taxon>Pecora</taxon>
        <taxon>Bovidae</taxon>
        <taxon>Bovinae</taxon>
        <taxon>Bos</taxon>
    </lineage>
</organism>
<proteinExistence type="predicted"/>
<evidence type="ECO:0000313" key="3">
    <source>
        <dbReference type="EMBL" id="MXQ89088.1"/>
    </source>
</evidence>
<feature type="chain" id="PRO_5025581729" evidence="2">
    <location>
        <begin position="27"/>
        <end position="81"/>
    </location>
</feature>
<keyword evidence="2" id="KW-0732">Signal</keyword>
<evidence type="ECO:0000256" key="2">
    <source>
        <dbReference type="SAM" id="SignalP"/>
    </source>
</evidence>
<reference evidence="3" key="1">
    <citation type="submission" date="2019-10" db="EMBL/GenBank/DDBJ databases">
        <title>The sequence and de novo assembly of the wild yak genome.</title>
        <authorList>
            <person name="Liu Y."/>
        </authorList>
    </citation>
    <scope>NUCLEOTIDE SEQUENCE [LARGE SCALE GENOMIC DNA]</scope>
    <source>
        <strain evidence="3">WY2019</strain>
    </source>
</reference>
<name>A0A6B0RG13_9CETA</name>
<sequence length="81" mass="7880">MTAAAVLAGQAAVPLLLCALLAPSGAYVLDDSEGLGREFDGIGAVSGGGVRNGSGAGGVRSRPVPQAPAARSQPFDARFAA</sequence>
<feature type="compositionally biased region" description="Gly residues" evidence="1">
    <location>
        <begin position="48"/>
        <end position="58"/>
    </location>
</feature>
<keyword evidence="4" id="KW-1185">Reference proteome</keyword>
<feature type="region of interest" description="Disordered" evidence="1">
    <location>
        <begin position="48"/>
        <end position="81"/>
    </location>
</feature>
<dbReference type="AlphaFoldDB" id="A0A6B0RG13"/>
<protein>
    <submittedName>
        <fullName evidence="3">Uncharacterized protein</fullName>
    </submittedName>
</protein>
<dbReference type="EMBL" id="VBQZ03000052">
    <property type="protein sequence ID" value="MXQ89088.1"/>
    <property type="molecule type" value="Genomic_DNA"/>
</dbReference>
<evidence type="ECO:0000313" key="4">
    <source>
        <dbReference type="Proteomes" id="UP000322234"/>
    </source>
</evidence>